<dbReference type="PANTHER" id="PTHR23513:SF11">
    <property type="entry name" value="STAPHYLOFERRIN A TRANSPORTER"/>
    <property type="match status" value="1"/>
</dbReference>
<dbReference type="Gene3D" id="1.20.1250.20">
    <property type="entry name" value="MFS general substrate transporter like domains"/>
    <property type="match status" value="1"/>
</dbReference>
<feature type="transmembrane region" description="Helical" evidence="7">
    <location>
        <begin position="314"/>
        <end position="331"/>
    </location>
</feature>
<dbReference type="Pfam" id="PF05977">
    <property type="entry name" value="MFS_3"/>
    <property type="match status" value="1"/>
</dbReference>
<feature type="transmembrane region" description="Helical" evidence="7">
    <location>
        <begin position="280"/>
        <end position="302"/>
    </location>
</feature>
<dbReference type="AlphaFoldDB" id="A0A4S4FQM6"/>
<accession>A0A4S4FQM6</accession>
<evidence type="ECO:0000256" key="6">
    <source>
        <dbReference type="ARBA" id="ARBA00023136"/>
    </source>
</evidence>
<dbReference type="GO" id="GO:0005886">
    <property type="term" value="C:plasma membrane"/>
    <property type="evidence" value="ECO:0007669"/>
    <property type="project" value="UniProtKB-SubCell"/>
</dbReference>
<evidence type="ECO:0000313" key="10">
    <source>
        <dbReference type="Proteomes" id="UP000309133"/>
    </source>
</evidence>
<dbReference type="InterPro" id="IPR010290">
    <property type="entry name" value="TM_effector"/>
</dbReference>
<feature type="transmembrane region" description="Helical" evidence="7">
    <location>
        <begin position="99"/>
        <end position="119"/>
    </location>
</feature>
<dbReference type="CDD" id="cd06173">
    <property type="entry name" value="MFS_MefA_like"/>
    <property type="match status" value="1"/>
</dbReference>
<dbReference type="OrthoDB" id="145388at2"/>
<feature type="transmembrane region" description="Helical" evidence="7">
    <location>
        <begin position="372"/>
        <end position="398"/>
    </location>
</feature>
<reference evidence="9 10" key="1">
    <citation type="submission" date="2019-04" db="EMBL/GenBank/DDBJ databases">
        <authorList>
            <person name="Jiang L."/>
        </authorList>
    </citation>
    <scope>NUCLEOTIDE SEQUENCE [LARGE SCALE GENOMIC DNA]</scope>
    <source>
        <strain evidence="9 10">YIM 131853</strain>
    </source>
</reference>
<comment type="subcellular location">
    <subcellularLocation>
        <location evidence="1">Cell membrane</location>
        <topology evidence="1">Multi-pass membrane protein</topology>
    </subcellularLocation>
</comment>
<organism evidence="9 10">
    <name type="scientific">Naasia lichenicola</name>
    <dbReference type="NCBI Taxonomy" id="2565933"/>
    <lineage>
        <taxon>Bacteria</taxon>
        <taxon>Bacillati</taxon>
        <taxon>Actinomycetota</taxon>
        <taxon>Actinomycetes</taxon>
        <taxon>Micrococcales</taxon>
        <taxon>Microbacteriaceae</taxon>
        <taxon>Naasia</taxon>
    </lineage>
</organism>
<feature type="transmembrane region" description="Helical" evidence="7">
    <location>
        <begin position="192"/>
        <end position="210"/>
    </location>
</feature>
<keyword evidence="2" id="KW-0813">Transport</keyword>
<keyword evidence="6 7" id="KW-0472">Membrane</keyword>
<gene>
    <name evidence="9" type="ORF">E6C64_00575</name>
</gene>
<dbReference type="EMBL" id="SSSM01000001">
    <property type="protein sequence ID" value="THG32903.1"/>
    <property type="molecule type" value="Genomic_DNA"/>
</dbReference>
<keyword evidence="3" id="KW-1003">Cell membrane</keyword>
<evidence type="ECO:0000256" key="7">
    <source>
        <dbReference type="SAM" id="Phobius"/>
    </source>
</evidence>
<dbReference type="PANTHER" id="PTHR23513">
    <property type="entry name" value="INTEGRAL MEMBRANE EFFLUX PROTEIN-RELATED"/>
    <property type="match status" value="1"/>
</dbReference>
<keyword evidence="10" id="KW-1185">Reference proteome</keyword>
<evidence type="ECO:0000256" key="1">
    <source>
        <dbReference type="ARBA" id="ARBA00004651"/>
    </source>
</evidence>
<evidence type="ECO:0000256" key="5">
    <source>
        <dbReference type="ARBA" id="ARBA00022989"/>
    </source>
</evidence>
<protein>
    <submittedName>
        <fullName evidence="9">MFS transporter</fullName>
    </submittedName>
</protein>
<feature type="transmembrane region" description="Helical" evidence="7">
    <location>
        <begin position="67"/>
        <end position="87"/>
    </location>
</feature>
<keyword evidence="5 7" id="KW-1133">Transmembrane helix</keyword>
<evidence type="ECO:0000256" key="2">
    <source>
        <dbReference type="ARBA" id="ARBA00022448"/>
    </source>
</evidence>
<feature type="transmembrane region" description="Helical" evidence="7">
    <location>
        <begin position="337"/>
        <end position="360"/>
    </location>
</feature>
<keyword evidence="4 7" id="KW-0812">Transmembrane</keyword>
<comment type="caution">
    <text evidence="9">The sequence shown here is derived from an EMBL/GenBank/DDBJ whole genome shotgun (WGS) entry which is preliminary data.</text>
</comment>
<name>A0A4S4FQM6_9MICO</name>
<evidence type="ECO:0000256" key="4">
    <source>
        <dbReference type="ARBA" id="ARBA00022692"/>
    </source>
</evidence>
<dbReference type="RefSeq" id="WP_136425684.1">
    <property type="nucleotide sequence ID" value="NZ_SSSM01000001.1"/>
</dbReference>
<dbReference type="SUPFAM" id="SSF103473">
    <property type="entry name" value="MFS general substrate transporter"/>
    <property type="match status" value="1"/>
</dbReference>
<feature type="domain" description="Major facilitator superfamily (MFS) profile" evidence="8">
    <location>
        <begin position="246"/>
        <end position="433"/>
    </location>
</feature>
<dbReference type="InterPro" id="IPR020846">
    <property type="entry name" value="MFS_dom"/>
</dbReference>
<proteinExistence type="predicted"/>
<dbReference type="Proteomes" id="UP000309133">
    <property type="component" value="Unassembled WGS sequence"/>
</dbReference>
<dbReference type="InterPro" id="IPR036259">
    <property type="entry name" value="MFS_trans_sf"/>
</dbReference>
<evidence type="ECO:0000313" key="9">
    <source>
        <dbReference type="EMBL" id="THG32903.1"/>
    </source>
</evidence>
<feature type="transmembrane region" description="Helical" evidence="7">
    <location>
        <begin position="404"/>
        <end position="423"/>
    </location>
</feature>
<evidence type="ECO:0000259" key="8">
    <source>
        <dbReference type="PROSITE" id="PS50850"/>
    </source>
</evidence>
<evidence type="ECO:0000256" key="3">
    <source>
        <dbReference type="ARBA" id="ARBA00022475"/>
    </source>
</evidence>
<dbReference type="PROSITE" id="PS50850">
    <property type="entry name" value="MFS"/>
    <property type="match status" value="1"/>
</dbReference>
<dbReference type="GO" id="GO:0022857">
    <property type="term" value="F:transmembrane transporter activity"/>
    <property type="evidence" value="ECO:0007669"/>
    <property type="project" value="InterPro"/>
</dbReference>
<sequence>MSDPQAADSAAVPERDSAAALTPRRFAAFRSRDSAIYVTTAGLSMMADNIEHVITYWVLWNTFHSPLLTGFQVISHWLPFLFLSVPFGRLAERYDCRRIIQSAQLLFLLVSLAWGYLFLTGALQAWQACVLLVLHGCAGALWGPAEQVLLHDLVEEHELPSAVRLNATMRSFGVLAGPAVGAALLIGLGPAWGMFANMLFYLPMTVFLFFTRWTGHVRDGGVVAAPRAGFRDTLGVFREVGGDRQIVQMLVISGLGALFVGGAIQVAIPDMSQSYGADAAVTAYGVLLFANGLGAVVGGFLLEATRVVRPTTWTALWATIAFGVTILIFALTGSLVIAVLALVLSGVANIAALTAAQTVLQLRAPVAARGRVLGLSGMVGSGLRTGSGIIVAGLGAAFGLRGAVLASAVLLTIGAAITTGYALRSEHRDPHRS</sequence>
<feature type="transmembrane region" description="Helical" evidence="7">
    <location>
        <begin position="246"/>
        <end position="268"/>
    </location>
</feature>